<dbReference type="RefSeq" id="WP_106059934.1">
    <property type="nucleotide sequence ID" value="NZ_PVXQ01000019.1"/>
</dbReference>
<evidence type="ECO:0000256" key="1">
    <source>
        <dbReference type="SAM" id="Phobius"/>
    </source>
</evidence>
<feature type="transmembrane region" description="Helical" evidence="1">
    <location>
        <begin position="62"/>
        <end position="84"/>
    </location>
</feature>
<evidence type="ECO:0000313" key="3">
    <source>
        <dbReference type="Proteomes" id="UP000239471"/>
    </source>
</evidence>
<name>A0A2T0BE43_9CLOT</name>
<comment type="caution">
    <text evidence="2">The sequence shown here is derived from an EMBL/GenBank/DDBJ whole genome shotgun (WGS) entry which is preliminary data.</text>
</comment>
<gene>
    <name evidence="2" type="ORF">CLVI_19660</name>
</gene>
<keyword evidence="1" id="KW-0812">Transmembrane</keyword>
<evidence type="ECO:0000313" key="2">
    <source>
        <dbReference type="EMBL" id="PRR82166.1"/>
    </source>
</evidence>
<feature type="transmembrane region" description="Helical" evidence="1">
    <location>
        <begin position="96"/>
        <end position="115"/>
    </location>
</feature>
<protein>
    <recommendedName>
        <fullName evidence="4">DUF4306 domain-containing protein</fullName>
    </recommendedName>
</protein>
<proteinExistence type="predicted"/>
<accession>A0A2T0BE43</accession>
<reference evidence="2 3" key="1">
    <citation type="submission" date="2018-03" db="EMBL/GenBank/DDBJ databases">
        <title>Genome sequence of Clostridium vincentii DSM 10228.</title>
        <authorList>
            <person name="Poehlein A."/>
            <person name="Daniel R."/>
        </authorList>
    </citation>
    <scope>NUCLEOTIDE SEQUENCE [LARGE SCALE GENOMIC DNA]</scope>
    <source>
        <strain evidence="2 3">DSM 10228</strain>
    </source>
</reference>
<evidence type="ECO:0008006" key="4">
    <source>
        <dbReference type="Google" id="ProtNLM"/>
    </source>
</evidence>
<feature type="transmembrane region" description="Helical" evidence="1">
    <location>
        <begin position="121"/>
        <end position="143"/>
    </location>
</feature>
<sequence length="159" mass="18166">MKENIQMTRSIYYLIVGLCATIIMSNSIETIIKVKDSGLFDLWLSNPNLNVDKIGQTKEQLYSIYLSMCLSVFVIRIITPIALAINSYFSFIKLRVNKLFVSIWVVLLIGLFAFTSLGETYYSIFFILSGVCYVSLVFVLLYLGSEISKQKNKNINKRT</sequence>
<dbReference type="OrthoDB" id="1909538at2"/>
<feature type="transmembrane region" description="Helical" evidence="1">
    <location>
        <begin position="12"/>
        <end position="32"/>
    </location>
</feature>
<keyword evidence="3" id="KW-1185">Reference proteome</keyword>
<dbReference type="AlphaFoldDB" id="A0A2T0BE43"/>
<keyword evidence="1" id="KW-0472">Membrane</keyword>
<organism evidence="2 3">
    <name type="scientific">Clostridium vincentii</name>
    <dbReference type="NCBI Taxonomy" id="52704"/>
    <lineage>
        <taxon>Bacteria</taxon>
        <taxon>Bacillati</taxon>
        <taxon>Bacillota</taxon>
        <taxon>Clostridia</taxon>
        <taxon>Eubacteriales</taxon>
        <taxon>Clostridiaceae</taxon>
        <taxon>Clostridium</taxon>
    </lineage>
</organism>
<dbReference type="EMBL" id="PVXQ01000019">
    <property type="protein sequence ID" value="PRR82166.1"/>
    <property type="molecule type" value="Genomic_DNA"/>
</dbReference>
<dbReference type="Proteomes" id="UP000239471">
    <property type="component" value="Unassembled WGS sequence"/>
</dbReference>
<keyword evidence="1" id="KW-1133">Transmembrane helix</keyword>